<comment type="caution">
    <text evidence="1">The sequence shown here is derived from an EMBL/GenBank/DDBJ whole genome shotgun (WGS) entry which is preliminary data.</text>
</comment>
<reference evidence="1" key="1">
    <citation type="journal article" date="2014" name="Front. Microbiol.">
        <title>High frequency of phylogenetically diverse reductive dehalogenase-homologous genes in deep subseafloor sedimentary metagenomes.</title>
        <authorList>
            <person name="Kawai M."/>
            <person name="Futagami T."/>
            <person name="Toyoda A."/>
            <person name="Takaki Y."/>
            <person name="Nishi S."/>
            <person name="Hori S."/>
            <person name="Arai W."/>
            <person name="Tsubouchi T."/>
            <person name="Morono Y."/>
            <person name="Uchiyama I."/>
            <person name="Ito T."/>
            <person name="Fujiyama A."/>
            <person name="Inagaki F."/>
            <person name="Takami H."/>
        </authorList>
    </citation>
    <scope>NUCLEOTIDE SEQUENCE</scope>
    <source>
        <strain evidence="1">Expedition CK06-06</strain>
    </source>
</reference>
<dbReference type="AlphaFoldDB" id="X0T8F0"/>
<organism evidence="1">
    <name type="scientific">marine sediment metagenome</name>
    <dbReference type="NCBI Taxonomy" id="412755"/>
    <lineage>
        <taxon>unclassified sequences</taxon>
        <taxon>metagenomes</taxon>
        <taxon>ecological metagenomes</taxon>
    </lineage>
</organism>
<accession>X0T8F0</accession>
<protein>
    <submittedName>
        <fullName evidence="1">Uncharacterized protein</fullName>
    </submittedName>
</protein>
<sequence>MLKLTKGQLLERDRRYLERAANVADWERELIEEGLEKGFRLLPDLVDEDHPIFCPVWRLRLHVLQLLRWVKPMDAVRQMIWGLGADVWWFTERYHKPESEEPGTRIYVLDRGGLACWIPIPIPIPWEEEQ</sequence>
<proteinExistence type="predicted"/>
<gene>
    <name evidence="1" type="ORF">S01H1_27388</name>
</gene>
<name>X0T8F0_9ZZZZ</name>
<evidence type="ECO:0000313" key="1">
    <source>
        <dbReference type="EMBL" id="GAF89459.1"/>
    </source>
</evidence>
<dbReference type="EMBL" id="BARS01016669">
    <property type="protein sequence ID" value="GAF89459.1"/>
    <property type="molecule type" value="Genomic_DNA"/>
</dbReference>